<feature type="transmembrane region" description="Helical" evidence="1">
    <location>
        <begin position="62"/>
        <end position="79"/>
    </location>
</feature>
<dbReference type="EMBL" id="WBVX01000045">
    <property type="protein sequence ID" value="KAB2676674.1"/>
    <property type="molecule type" value="Genomic_DNA"/>
</dbReference>
<accession>A0A6L3Y5M6</accession>
<dbReference type="AlphaFoldDB" id="A0A6L3Y5M6"/>
<evidence type="ECO:0000313" key="3">
    <source>
        <dbReference type="Proteomes" id="UP000481643"/>
    </source>
</evidence>
<gene>
    <name evidence="2" type="ORF">F9L08_26180</name>
</gene>
<sequence>MQGLIAVALVFLSYVEDSGLATLVVVGLVIAFAAAMMDLALDALAATSVPAEARAVAGGLKVGALSLGSMVGGGVFVAMRTRPELKI</sequence>
<dbReference type="RefSeq" id="WP_151653910.1">
    <property type="nucleotide sequence ID" value="NZ_WBVX01000045.1"/>
</dbReference>
<evidence type="ECO:0000313" key="2">
    <source>
        <dbReference type="EMBL" id="KAB2676674.1"/>
    </source>
</evidence>
<dbReference type="Proteomes" id="UP000481643">
    <property type="component" value="Unassembled WGS sequence"/>
</dbReference>
<name>A0A6L3Y5M6_9HYPH</name>
<proteinExistence type="predicted"/>
<dbReference type="SUPFAM" id="SSF103473">
    <property type="entry name" value="MFS general substrate transporter"/>
    <property type="match status" value="1"/>
</dbReference>
<protein>
    <submittedName>
        <fullName evidence="2">Uncharacterized protein</fullName>
    </submittedName>
</protein>
<keyword evidence="1" id="KW-1133">Transmembrane helix</keyword>
<organism evidence="2 3">
    <name type="scientific">Brucella tritici</name>
    <dbReference type="NCBI Taxonomy" id="94626"/>
    <lineage>
        <taxon>Bacteria</taxon>
        <taxon>Pseudomonadati</taxon>
        <taxon>Pseudomonadota</taxon>
        <taxon>Alphaproteobacteria</taxon>
        <taxon>Hyphomicrobiales</taxon>
        <taxon>Brucellaceae</taxon>
        <taxon>Brucella/Ochrobactrum group</taxon>
        <taxon>Brucella</taxon>
    </lineage>
</organism>
<keyword evidence="1" id="KW-0812">Transmembrane</keyword>
<comment type="caution">
    <text evidence="2">The sequence shown here is derived from an EMBL/GenBank/DDBJ whole genome shotgun (WGS) entry which is preliminary data.</text>
</comment>
<evidence type="ECO:0000256" key="1">
    <source>
        <dbReference type="SAM" id="Phobius"/>
    </source>
</evidence>
<keyword evidence="1" id="KW-0472">Membrane</keyword>
<dbReference type="InterPro" id="IPR036259">
    <property type="entry name" value="MFS_trans_sf"/>
</dbReference>
<feature type="transmembrane region" description="Helical" evidence="1">
    <location>
        <begin position="20"/>
        <end position="41"/>
    </location>
</feature>
<reference evidence="2 3" key="1">
    <citation type="submission" date="2019-09" db="EMBL/GenBank/DDBJ databases">
        <title>Taxonomic organization of the family Brucellaceae based on a phylogenomic approach.</title>
        <authorList>
            <person name="Leclercq S."/>
            <person name="Cloeckaert A."/>
            <person name="Zygmunt M.S."/>
        </authorList>
    </citation>
    <scope>NUCLEOTIDE SEQUENCE [LARGE SCALE GENOMIC DNA]</scope>
    <source>
        <strain evidence="2 3">WS1830</strain>
    </source>
</reference>